<evidence type="ECO:0000313" key="4">
    <source>
        <dbReference type="EMBL" id="VEL27353.1"/>
    </source>
</evidence>
<feature type="repeat" description="Filamin" evidence="3">
    <location>
        <begin position="1"/>
        <end position="24"/>
    </location>
</feature>
<comment type="similarity">
    <text evidence="1">Belongs to the filamin family.</text>
</comment>
<dbReference type="Gene3D" id="2.60.40.10">
    <property type="entry name" value="Immunoglobulins"/>
    <property type="match status" value="2"/>
</dbReference>
<dbReference type="OrthoDB" id="5334309at2759"/>
<dbReference type="EMBL" id="CAAALY010086687">
    <property type="protein sequence ID" value="VEL27353.1"/>
    <property type="molecule type" value="Genomic_DNA"/>
</dbReference>
<protein>
    <recommendedName>
        <fullName evidence="6">Filamin</fullName>
    </recommendedName>
</protein>
<proteinExistence type="inferred from homology"/>
<evidence type="ECO:0000256" key="3">
    <source>
        <dbReference type="PROSITE-ProRule" id="PRU00087"/>
    </source>
</evidence>
<dbReference type="SUPFAM" id="SSF81296">
    <property type="entry name" value="E set domains"/>
    <property type="match status" value="1"/>
</dbReference>
<dbReference type="Pfam" id="PF00630">
    <property type="entry name" value="Filamin"/>
    <property type="match status" value="1"/>
</dbReference>
<feature type="repeat" description="Filamin" evidence="3">
    <location>
        <begin position="25"/>
        <end position="110"/>
    </location>
</feature>
<dbReference type="InterPro" id="IPR001298">
    <property type="entry name" value="Filamin/ABP280_rpt"/>
</dbReference>
<dbReference type="GO" id="GO:0051015">
    <property type="term" value="F:actin filament binding"/>
    <property type="evidence" value="ECO:0007669"/>
    <property type="project" value="InterPro"/>
</dbReference>
<evidence type="ECO:0000313" key="5">
    <source>
        <dbReference type="Proteomes" id="UP000784294"/>
    </source>
</evidence>
<dbReference type="InterPro" id="IPR014756">
    <property type="entry name" value="Ig_E-set"/>
</dbReference>
<keyword evidence="5" id="KW-1185">Reference proteome</keyword>
<gene>
    <name evidence="4" type="ORF">PXEA_LOCUS20793</name>
</gene>
<dbReference type="FunFam" id="2.60.40.10:FF:000140">
    <property type="entry name" value="FiLamiN (Actin binding protein) homolog"/>
    <property type="match status" value="1"/>
</dbReference>
<dbReference type="SMART" id="SM00557">
    <property type="entry name" value="IG_FLMN"/>
    <property type="match status" value="1"/>
</dbReference>
<name>A0A3S5CJV9_9PLAT</name>
<evidence type="ECO:0008006" key="6">
    <source>
        <dbReference type="Google" id="ProtNLM"/>
    </source>
</evidence>
<dbReference type="AlphaFoldDB" id="A0A3S5CJV9"/>
<dbReference type="PROSITE" id="PS50194">
    <property type="entry name" value="FILAMIN_REPEAT"/>
    <property type="match status" value="2"/>
</dbReference>
<organism evidence="4 5">
    <name type="scientific">Protopolystoma xenopodis</name>
    <dbReference type="NCBI Taxonomy" id="117903"/>
    <lineage>
        <taxon>Eukaryota</taxon>
        <taxon>Metazoa</taxon>
        <taxon>Spiralia</taxon>
        <taxon>Lophotrochozoa</taxon>
        <taxon>Platyhelminthes</taxon>
        <taxon>Monogenea</taxon>
        <taxon>Polyopisthocotylea</taxon>
        <taxon>Polystomatidea</taxon>
        <taxon>Polystomatidae</taxon>
        <taxon>Protopolystoma</taxon>
    </lineage>
</organism>
<reference evidence="4" key="1">
    <citation type="submission" date="2018-11" db="EMBL/GenBank/DDBJ databases">
        <authorList>
            <consortium name="Pathogen Informatics"/>
        </authorList>
    </citation>
    <scope>NUCLEOTIDE SEQUENCE</scope>
</reference>
<dbReference type="GO" id="GO:0030036">
    <property type="term" value="P:actin cytoskeleton organization"/>
    <property type="evidence" value="ECO:0007669"/>
    <property type="project" value="InterPro"/>
</dbReference>
<evidence type="ECO:0000256" key="1">
    <source>
        <dbReference type="ARBA" id="ARBA00009238"/>
    </source>
</evidence>
<accession>A0A3S5CJV9</accession>
<keyword evidence="2" id="KW-0677">Repeat</keyword>
<dbReference type="InterPro" id="IPR017868">
    <property type="entry name" value="Filamin/ABP280_repeat-like"/>
</dbReference>
<dbReference type="InterPro" id="IPR013783">
    <property type="entry name" value="Ig-like_fold"/>
</dbReference>
<dbReference type="InterPro" id="IPR044801">
    <property type="entry name" value="Filamin"/>
</dbReference>
<dbReference type="PANTHER" id="PTHR38537:SF8">
    <property type="entry name" value="FILAMIN-A"/>
    <property type="match status" value="1"/>
</dbReference>
<sequence>MGLHHVEVTYDGAPVPSSPFPVSVIPGCDPTRVRAFGPGLETGMTHETARFTVDLDGAGQGGLGLAIEGPADAQIQCKDNKDGTCTVDYLPTKSGTYDVFIKFNDIDIPGENEPG</sequence>
<comment type="caution">
    <text evidence="4">The sequence shown here is derived from an EMBL/GenBank/DDBJ whole genome shotgun (WGS) entry which is preliminary data.</text>
</comment>
<evidence type="ECO:0000256" key="2">
    <source>
        <dbReference type="ARBA" id="ARBA00022737"/>
    </source>
</evidence>
<dbReference type="Proteomes" id="UP000784294">
    <property type="component" value="Unassembled WGS sequence"/>
</dbReference>
<dbReference type="PANTHER" id="PTHR38537">
    <property type="entry name" value="JITTERBUG, ISOFORM N"/>
    <property type="match status" value="1"/>
</dbReference>